<dbReference type="Pfam" id="PF01910">
    <property type="entry name" value="Thiamine_BP"/>
    <property type="match status" value="1"/>
</dbReference>
<dbReference type="SUPFAM" id="SSF89957">
    <property type="entry name" value="MTH1187/YkoF-like"/>
    <property type="match status" value="1"/>
</dbReference>
<proteinExistence type="inferred from homology"/>
<dbReference type="Proteomes" id="UP001597414">
    <property type="component" value="Unassembled WGS sequence"/>
</dbReference>
<dbReference type="EMBL" id="JBHUIV010000015">
    <property type="protein sequence ID" value="MFD2201767.1"/>
    <property type="molecule type" value="Genomic_DNA"/>
</dbReference>
<comment type="caution">
    <text evidence="3">The sequence shown here is derived from an EMBL/GenBank/DDBJ whole genome shotgun (WGS) entry which is preliminary data.</text>
</comment>
<keyword evidence="4" id="KW-1185">Reference proteome</keyword>
<dbReference type="InterPro" id="IPR051614">
    <property type="entry name" value="UPF0045_domain"/>
</dbReference>
<dbReference type="RefSeq" id="WP_380801725.1">
    <property type="nucleotide sequence ID" value="NZ_JBHUIV010000015.1"/>
</dbReference>
<evidence type="ECO:0000313" key="3">
    <source>
        <dbReference type="EMBL" id="MFD2201767.1"/>
    </source>
</evidence>
<comment type="similarity">
    <text evidence="1">Belongs to the UPF0045 family.</text>
</comment>
<feature type="domain" description="Thiamine-binding protein" evidence="2">
    <location>
        <begin position="12"/>
        <end position="99"/>
    </location>
</feature>
<gene>
    <name evidence="3" type="ORF">ACFSKV_09325</name>
</gene>
<evidence type="ECO:0000259" key="2">
    <source>
        <dbReference type="Pfam" id="PF01910"/>
    </source>
</evidence>
<dbReference type="PANTHER" id="PTHR33777">
    <property type="entry name" value="UPF0045 PROTEIN ECM15"/>
    <property type="match status" value="1"/>
</dbReference>
<protein>
    <submittedName>
        <fullName evidence="3">MTH1187 family thiamine-binding protein</fullName>
    </submittedName>
</protein>
<organism evidence="3 4">
    <name type="scientific">Shivajiella indica</name>
    <dbReference type="NCBI Taxonomy" id="872115"/>
    <lineage>
        <taxon>Bacteria</taxon>
        <taxon>Pseudomonadati</taxon>
        <taxon>Bacteroidota</taxon>
        <taxon>Cytophagia</taxon>
        <taxon>Cytophagales</taxon>
        <taxon>Cyclobacteriaceae</taxon>
        <taxon>Shivajiella</taxon>
    </lineage>
</organism>
<accession>A0ABW5B6K3</accession>
<evidence type="ECO:0000256" key="1">
    <source>
        <dbReference type="ARBA" id="ARBA00010272"/>
    </source>
</evidence>
<reference evidence="4" key="1">
    <citation type="journal article" date="2019" name="Int. J. Syst. Evol. Microbiol.">
        <title>The Global Catalogue of Microorganisms (GCM) 10K type strain sequencing project: providing services to taxonomists for standard genome sequencing and annotation.</title>
        <authorList>
            <consortium name="The Broad Institute Genomics Platform"/>
            <consortium name="The Broad Institute Genome Sequencing Center for Infectious Disease"/>
            <person name="Wu L."/>
            <person name="Ma J."/>
        </authorList>
    </citation>
    <scope>NUCLEOTIDE SEQUENCE [LARGE SCALE GENOMIC DNA]</scope>
    <source>
        <strain evidence="4">KCTC 19812</strain>
    </source>
</reference>
<dbReference type="Gene3D" id="3.30.70.930">
    <property type="match status" value="1"/>
</dbReference>
<dbReference type="InterPro" id="IPR002767">
    <property type="entry name" value="Thiamine_BP"/>
</dbReference>
<sequence length="102" mass="11365">MSTLKNTINLGLQIVPKSKTMDSYALVDKAIEVIQESGIKHLVTPFETVMEGPEDQLFEIARKAKDAVLEAGADEVLVYYRIQIRKNAGVNIEDKIGKYSPK</sequence>
<dbReference type="InterPro" id="IPR029756">
    <property type="entry name" value="MTH1187/YkoF-like"/>
</dbReference>
<evidence type="ECO:0000313" key="4">
    <source>
        <dbReference type="Proteomes" id="UP001597414"/>
    </source>
</evidence>
<dbReference type="PANTHER" id="PTHR33777:SF1">
    <property type="entry name" value="UPF0045 PROTEIN ECM15"/>
    <property type="match status" value="1"/>
</dbReference>
<name>A0ABW5B6K3_9BACT</name>